<evidence type="ECO:0000313" key="1">
    <source>
        <dbReference type="EMBL" id="QOQ30739.1"/>
    </source>
</evidence>
<organism evidence="1">
    <name type="scientific">Pseudomonas putida</name>
    <name type="common">Arthrobacter siderocapsulatus</name>
    <dbReference type="NCBI Taxonomy" id="303"/>
    <lineage>
        <taxon>Bacteria</taxon>
        <taxon>Pseudomonadati</taxon>
        <taxon>Pseudomonadota</taxon>
        <taxon>Gammaproteobacteria</taxon>
        <taxon>Pseudomonadales</taxon>
        <taxon>Pseudomonadaceae</taxon>
        <taxon>Pseudomonas</taxon>
    </lineage>
</organism>
<sequence>MFYSGIAANLTAQFYDVTCNGLHLKTAGLAIISISSSD</sequence>
<geneLocation type="plasmid" evidence="1">
    <name>p420352-strA</name>
</geneLocation>
<dbReference type="AlphaFoldDB" id="A0A7M1HVZ3"/>
<protein>
    <submittedName>
        <fullName evidence="1">Uncharacterized protein</fullName>
    </submittedName>
</protein>
<name>A0A7M1HVZ3_PSEPU</name>
<proteinExistence type="predicted"/>
<dbReference type="EMBL" id="MT074087">
    <property type="protein sequence ID" value="QOQ30739.1"/>
    <property type="molecule type" value="Genomic_DNA"/>
</dbReference>
<keyword evidence="1" id="KW-0614">Plasmid</keyword>
<reference evidence="1" key="1">
    <citation type="submission" date="2020-02" db="EMBL/GenBank/DDBJ databases">
        <authorList>
            <person name="Zhou D."/>
        </authorList>
    </citation>
    <scope>NUCLEOTIDE SEQUENCE</scope>
    <source>
        <strain evidence="1">15420352</strain>
        <plasmid evidence="1">p420352-strA</plasmid>
    </source>
</reference>
<accession>A0A7M1HVZ3</accession>